<dbReference type="InterPro" id="IPR002110">
    <property type="entry name" value="Ankyrin_rpt"/>
</dbReference>
<dbReference type="Gene3D" id="1.25.40.20">
    <property type="entry name" value="Ankyrin repeat-containing domain"/>
    <property type="match status" value="1"/>
</dbReference>
<feature type="compositionally biased region" description="Basic and acidic residues" evidence="4">
    <location>
        <begin position="150"/>
        <end position="164"/>
    </location>
</feature>
<dbReference type="InterPro" id="IPR036770">
    <property type="entry name" value="Ankyrin_rpt-contain_sf"/>
</dbReference>
<evidence type="ECO:0000256" key="2">
    <source>
        <dbReference type="ARBA" id="ARBA00023043"/>
    </source>
</evidence>
<dbReference type="SUPFAM" id="SSF46565">
    <property type="entry name" value="Chaperone J-domain"/>
    <property type="match status" value="1"/>
</dbReference>
<reference evidence="6" key="1">
    <citation type="submission" date="2023-03" db="EMBL/GenBank/DDBJ databases">
        <title>Massive genome expansion in bonnet fungi (Mycena s.s.) driven by repeated elements and novel gene families across ecological guilds.</title>
        <authorList>
            <consortium name="Lawrence Berkeley National Laboratory"/>
            <person name="Harder C.B."/>
            <person name="Miyauchi S."/>
            <person name="Viragh M."/>
            <person name="Kuo A."/>
            <person name="Thoen E."/>
            <person name="Andreopoulos B."/>
            <person name="Lu D."/>
            <person name="Skrede I."/>
            <person name="Drula E."/>
            <person name="Henrissat B."/>
            <person name="Morin E."/>
            <person name="Kohler A."/>
            <person name="Barry K."/>
            <person name="LaButti K."/>
            <person name="Morin E."/>
            <person name="Salamov A."/>
            <person name="Lipzen A."/>
            <person name="Mereny Z."/>
            <person name="Hegedus B."/>
            <person name="Baldrian P."/>
            <person name="Stursova M."/>
            <person name="Weitz H."/>
            <person name="Taylor A."/>
            <person name="Grigoriev I.V."/>
            <person name="Nagy L.G."/>
            <person name="Martin F."/>
            <person name="Kauserud H."/>
        </authorList>
    </citation>
    <scope>NUCLEOTIDE SEQUENCE</scope>
    <source>
        <strain evidence="6">CBHHK002</strain>
    </source>
</reference>
<dbReference type="EMBL" id="JARIHO010000023">
    <property type="protein sequence ID" value="KAJ7343280.1"/>
    <property type="molecule type" value="Genomic_DNA"/>
</dbReference>
<proteinExistence type="predicted"/>
<feature type="region of interest" description="Disordered" evidence="4">
    <location>
        <begin position="410"/>
        <end position="504"/>
    </location>
</feature>
<dbReference type="Gene3D" id="1.10.287.110">
    <property type="entry name" value="DnaJ domain"/>
    <property type="match status" value="1"/>
</dbReference>
<feature type="region of interest" description="Disordered" evidence="4">
    <location>
        <begin position="65"/>
        <end position="87"/>
    </location>
</feature>
<dbReference type="PROSITE" id="PS50088">
    <property type="entry name" value="ANK_REPEAT"/>
    <property type="match status" value="1"/>
</dbReference>
<dbReference type="CDD" id="cd06257">
    <property type="entry name" value="DnaJ"/>
    <property type="match status" value="1"/>
</dbReference>
<accession>A0AAD7EQP9</accession>
<feature type="region of interest" description="Disordered" evidence="4">
    <location>
        <begin position="185"/>
        <end position="214"/>
    </location>
</feature>
<dbReference type="SUPFAM" id="SSF48403">
    <property type="entry name" value="Ankyrin repeat"/>
    <property type="match status" value="1"/>
</dbReference>
<dbReference type="Pfam" id="PF12796">
    <property type="entry name" value="Ank_2"/>
    <property type="match status" value="1"/>
</dbReference>
<evidence type="ECO:0000313" key="6">
    <source>
        <dbReference type="EMBL" id="KAJ7343280.1"/>
    </source>
</evidence>
<evidence type="ECO:0000256" key="1">
    <source>
        <dbReference type="ARBA" id="ARBA00022737"/>
    </source>
</evidence>
<organism evidence="6 7">
    <name type="scientific">Mycena albidolilacea</name>
    <dbReference type="NCBI Taxonomy" id="1033008"/>
    <lineage>
        <taxon>Eukaryota</taxon>
        <taxon>Fungi</taxon>
        <taxon>Dikarya</taxon>
        <taxon>Basidiomycota</taxon>
        <taxon>Agaricomycotina</taxon>
        <taxon>Agaricomycetes</taxon>
        <taxon>Agaricomycetidae</taxon>
        <taxon>Agaricales</taxon>
        <taxon>Marasmiineae</taxon>
        <taxon>Mycenaceae</taxon>
        <taxon>Mycena</taxon>
    </lineage>
</organism>
<comment type="caution">
    <text evidence="6">The sequence shown here is derived from an EMBL/GenBank/DDBJ whole genome shotgun (WGS) entry which is preliminary data.</text>
</comment>
<name>A0AAD7EQP9_9AGAR</name>
<evidence type="ECO:0000259" key="5">
    <source>
        <dbReference type="PROSITE" id="PS50076"/>
    </source>
</evidence>
<evidence type="ECO:0000256" key="3">
    <source>
        <dbReference type="PROSITE-ProRule" id="PRU00023"/>
    </source>
</evidence>
<dbReference type="AlphaFoldDB" id="A0AAD7EQP9"/>
<dbReference type="InterPro" id="IPR001623">
    <property type="entry name" value="DnaJ_domain"/>
</dbReference>
<evidence type="ECO:0000313" key="7">
    <source>
        <dbReference type="Proteomes" id="UP001218218"/>
    </source>
</evidence>
<sequence>MKQSVAEAYQTLGLENGSSLETVKSAYKQVALRTHPDKNPAADRERATAQFQKVSEAYNVLLKHLDTSTPRGPPRFPGFNFGREDSDDDYDEFDEYDDYSDDEEEDLHFYMFLFEELMRGRANRYMNTRFRREPVEAETPEQYQARLRRSREEQIASEERRKQEAAARRANLEWQRERERVAAEERQKAKVEAKKAQAEAQRSKAENAARTLQQQAQTKRSAVFAAARAGKQDKVKTGVWENDVDAAGGEVKAGCDAFVKTTPKDPQETLLHIAARNGDKELVEWLDAHSADPEERNSRGLTAFHVALQSGHIPVVAYFLDEHPPKDSDGVYEPPEGKTLLSLALESHEPELVWKILDNGLATEQDINLSWTWITSTKGRSAMKSSTGGRKGNLAHSDEKFEDIMKLLMRFGGFTPPPTPSSSDNSDGEEQWDQNLEASQQHSHTHTQTHTQTQKQQGAATQAYPSVGDPILPSPPQQKQQPQAHAAGGRRGKGGRGRGKKSKS</sequence>
<dbReference type="SMART" id="SM00248">
    <property type="entry name" value="ANK"/>
    <property type="match status" value="3"/>
</dbReference>
<feature type="compositionally biased region" description="Basic residues" evidence="4">
    <location>
        <begin position="488"/>
        <end position="504"/>
    </location>
</feature>
<dbReference type="SMART" id="SM00271">
    <property type="entry name" value="DnaJ"/>
    <property type="match status" value="1"/>
</dbReference>
<protein>
    <recommendedName>
        <fullName evidence="5">J domain-containing protein</fullName>
    </recommendedName>
</protein>
<keyword evidence="7" id="KW-1185">Reference proteome</keyword>
<feature type="repeat" description="ANK" evidence="3">
    <location>
        <begin position="266"/>
        <end position="298"/>
    </location>
</feature>
<dbReference type="PANTHER" id="PTHR24178">
    <property type="entry name" value="MOLTING PROTEIN MLT-4"/>
    <property type="match status" value="1"/>
</dbReference>
<feature type="compositionally biased region" description="Basic and acidic residues" evidence="4">
    <location>
        <begin position="185"/>
        <end position="207"/>
    </location>
</feature>
<dbReference type="PROSITE" id="PS50076">
    <property type="entry name" value="DNAJ_2"/>
    <property type="match status" value="1"/>
</dbReference>
<keyword evidence="1" id="KW-0677">Repeat</keyword>
<keyword evidence="2 3" id="KW-0040">ANK repeat</keyword>
<feature type="domain" description="J" evidence="5">
    <location>
        <begin position="7"/>
        <end position="94"/>
    </location>
</feature>
<dbReference type="PRINTS" id="PR00625">
    <property type="entry name" value="JDOMAIN"/>
</dbReference>
<evidence type="ECO:0000256" key="4">
    <source>
        <dbReference type="SAM" id="MobiDB-lite"/>
    </source>
</evidence>
<gene>
    <name evidence="6" type="ORF">DFH08DRAFT_746736</name>
</gene>
<feature type="region of interest" description="Disordered" evidence="4">
    <location>
        <begin position="135"/>
        <end position="164"/>
    </location>
</feature>
<feature type="compositionally biased region" description="Low complexity" evidence="4">
    <location>
        <begin position="438"/>
        <end position="463"/>
    </location>
</feature>
<dbReference type="Pfam" id="PF00226">
    <property type="entry name" value="DnaJ"/>
    <property type="match status" value="1"/>
</dbReference>
<dbReference type="Proteomes" id="UP001218218">
    <property type="component" value="Unassembled WGS sequence"/>
</dbReference>
<dbReference type="InterPro" id="IPR036869">
    <property type="entry name" value="J_dom_sf"/>
</dbReference>